<accession>A0ABW2QWJ3</accession>
<dbReference type="PROSITE" id="PS50995">
    <property type="entry name" value="HTH_MARR_2"/>
    <property type="match status" value="1"/>
</dbReference>
<evidence type="ECO:0000256" key="1">
    <source>
        <dbReference type="ARBA" id="ARBA00023015"/>
    </source>
</evidence>
<keyword evidence="1" id="KW-0805">Transcription regulation</keyword>
<organism evidence="5 6">
    <name type="scientific">Hydrogenophaga atypica</name>
    <dbReference type="NCBI Taxonomy" id="249409"/>
    <lineage>
        <taxon>Bacteria</taxon>
        <taxon>Pseudomonadati</taxon>
        <taxon>Pseudomonadota</taxon>
        <taxon>Betaproteobacteria</taxon>
        <taxon>Burkholderiales</taxon>
        <taxon>Comamonadaceae</taxon>
        <taxon>Hydrogenophaga</taxon>
    </lineage>
</organism>
<protein>
    <submittedName>
        <fullName evidence="5">MarR family winged helix-turn-helix transcriptional regulator</fullName>
    </submittedName>
</protein>
<dbReference type="SUPFAM" id="SSF46785">
    <property type="entry name" value="Winged helix' DNA-binding domain"/>
    <property type="match status" value="1"/>
</dbReference>
<sequence length="163" mass="18309">MSPTHHPLLRHWREAVPDDRLAHLIRDVARAQMRALQLRLQAHGVSFGHWTFLRILWIEDGLTQRELSELAGVMEPTTFTAVKAMEQMGLIERRQLPGNRKNMHVFLTPAGRALEKMLVPLAEEVNHVSVAGLGDKQIATVRKSLLTMIENLAADEVDGGLTV</sequence>
<evidence type="ECO:0000256" key="2">
    <source>
        <dbReference type="ARBA" id="ARBA00023125"/>
    </source>
</evidence>
<keyword evidence="3" id="KW-0804">Transcription</keyword>
<name>A0ABW2QWJ3_9BURK</name>
<dbReference type="InterPro" id="IPR036390">
    <property type="entry name" value="WH_DNA-bd_sf"/>
</dbReference>
<reference evidence="6" key="1">
    <citation type="journal article" date="2019" name="Int. J. Syst. Evol. Microbiol.">
        <title>The Global Catalogue of Microorganisms (GCM) 10K type strain sequencing project: providing services to taxonomists for standard genome sequencing and annotation.</title>
        <authorList>
            <consortium name="The Broad Institute Genomics Platform"/>
            <consortium name="The Broad Institute Genome Sequencing Center for Infectious Disease"/>
            <person name="Wu L."/>
            <person name="Ma J."/>
        </authorList>
    </citation>
    <scope>NUCLEOTIDE SEQUENCE [LARGE SCALE GENOMIC DNA]</scope>
    <source>
        <strain evidence="6">CGMCC 1.12371</strain>
    </source>
</reference>
<dbReference type="InterPro" id="IPR000835">
    <property type="entry name" value="HTH_MarR-typ"/>
</dbReference>
<evidence type="ECO:0000313" key="6">
    <source>
        <dbReference type="Proteomes" id="UP001596501"/>
    </source>
</evidence>
<dbReference type="InterPro" id="IPR036388">
    <property type="entry name" value="WH-like_DNA-bd_sf"/>
</dbReference>
<dbReference type="Pfam" id="PF01047">
    <property type="entry name" value="MarR"/>
    <property type="match status" value="1"/>
</dbReference>
<evidence type="ECO:0000313" key="5">
    <source>
        <dbReference type="EMBL" id="MFC7411713.1"/>
    </source>
</evidence>
<dbReference type="Proteomes" id="UP001596501">
    <property type="component" value="Unassembled WGS sequence"/>
</dbReference>
<dbReference type="PANTHER" id="PTHR42756">
    <property type="entry name" value="TRANSCRIPTIONAL REGULATOR, MARR"/>
    <property type="match status" value="1"/>
</dbReference>
<comment type="caution">
    <text evidence="5">The sequence shown here is derived from an EMBL/GenBank/DDBJ whole genome shotgun (WGS) entry which is preliminary data.</text>
</comment>
<feature type="domain" description="HTH marR-type" evidence="4">
    <location>
        <begin position="18"/>
        <end position="150"/>
    </location>
</feature>
<keyword evidence="2" id="KW-0238">DNA-binding</keyword>
<proteinExistence type="predicted"/>
<dbReference type="SMART" id="SM00347">
    <property type="entry name" value="HTH_MARR"/>
    <property type="match status" value="1"/>
</dbReference>
<gene>
    <name evidence="5" type="ORF">ACFQPB_22925</name>
</gene>
<dbReference type="PANTHER" id="PTHR42756:SF1">
    <property type="entry name" value="TRANSCRIPTIONAL REPRESSOR OF EMRAB OPERON"/>
    <property type="match status" value="1"/>
</dbReference>
<evidence type="ECO:0000259" key="4">
    <source>
        <dbReference type="PROSITE" id="PS50995"/>
    </source>
</evidence>
<dbReference type="EMBL" id="JBHTCA010000044">
    <property type="protein sequence ID" value="MFC7411713.1"/>
    <property type="molecule type" value="Genomic_DNA"/>
</dbReference>
<evidence type="ECO:0000256" key="3">
    <source>
        <dbReference type="ARBA" id="ARBA00023163"/>
    </source>
</evidence>
<keyword evidence="6" id="KW-1185">Reference proteome</keyword>
<dbReference type="Gene3D" id="1.10.10.10">
    <property type="entry name" value="Winged helix-like DNA-binding domain superfamily/Winged helix DNA-binding domain"/>
    <property type="match status" value="1"/>
</dbReference>
<dbReference type="RefSeq" id="WP_382202718.1">
    <property type="nucleotide sequence ID" value="NZ_JBHTCA010000044.1"/>
</dbReference>